<evidence type="ECO:0000313" key="5">
    <source>
        <dbReference type="Proteomes" id="UP001223390"/>
    </source>
</evidence>
<organism evidence="4 5">
    <name type="scientific">Streptomyces katrae</name>
    <dbReference type="NCBI Taxonomy" id="68223"/>
    <lineage>
        <taxon>Bacteria</taxon>
        <taxon>Bacillati</taxon>
        <taxon>Actinomycetota</taxon>
        <taxon>Actinomycetes</taxon>
        <taxon>Kitasatosporales</taxon>
        <taxon>Streptomycetaceae</taxon>
        <taxon>Streptomyces</taxon>
    </lineage>
</organism>
<dbReference type="Proteomes" id="UP001223390">
    <property type="component" value="Unassembled WGS sequence"/>
</dbReference>
<reference evidence="4 5" key="1">
    <citation type="submission" date="2023-05" db="EMBL/GenBank/DDBJ databases">
        <title>Sequencing and Assembly of Streptomyces sp. NP73.</title>
        <authorList>
            <person name="Konwar A.N."/>
            <person name="Saikia K."/>
            <person name="Thakur D."/>
        </authorList>
    </citation>
    <scope>NUCLEOTIDE SEQUENCE [LARGE SCALE GENOMIC DNA]</scope>
    <source>
        <strain evidence="4 5">NP73</strain>
    </source>
</reference>
<dbReference type="Gene3D" id="3.40.50.720">
    <property type="entry name" value="NAD(P)-binding Rossmann-like Domain"/>
    <property type="match status" value="1"/>
</dbReference>
<evidence type="ECO:0000259" key="3">
    <source>
        <dbReference type="Pfam" id="PF16653"/>
    </source>
</evidence>
<keyword evidence="5" id="KW-1185">Reference proteome</keyword>
<dbReference type="InterPro" id="IPR051168">
    <property type="entry name" value="AASS"/>
</dbReference>
<dbReference type="Pfam" id="PF16653">
    <property type="entry name" value="Sacchrp_dh_C"/>
    <property type="match status" value="1"/>
</dbReference>
<gene>
    <name evidence="4" type="ORF">QEZ40_006106</name>
</gene>
<comment type="caution">
    <text evidence="4">The sequence shown here is derived from an EMBL/GenBank/DDBJ whole genome shotgun (WGS) entry which is preliminary data.</text>
</comment>
<feature type="domain" description="Saccharopine dehydrogenase NADP binding" evidence="2">
    <location>
        <begin position="15"/>
        <end position="127"/>
    </location>
</feature>
<evidence type="ECO:0000259" key="2">
    <source>
        <dbReference type="Pfam" id="PF03435"/>
    </source>
</evidence>
<dbReference type="InterPro" id="IPR032095">
    <property type="entry name" value="Sacchrp_dh-like_C"/>
</dbReference>
<dbReference type="RefSeq" id="WP_285341058.1">
    <property type="nucleotide sequence ID" value="NZ_JASITI010000006.1"/>
</dbReference>
<dbReference type="SUPFAM" id="SSF55347">
    <property type="entry name" value="Glyceraldehyde-3-phosphate dehydrogenase-like, C-terminal domain"/>
    <property type="match status" value="1"/>
</dbReference>
<dbReference type="PANTHER" id="PTHR11133:SF22">
    <property type="entry name" value="ALPHA-AMINOADIPIC SEMIALDEHYDE SYNTHASE, MITOCHONDRIAL"/>
    <property type="match status" value="1"/>
</dbReference>
<sequence length="397" mass="41512">MTSDQQPAAPASGTVHWIGTGLSTGRSGLSLVCERARRVVLWDRTAERAAARLAALGLAGRAEVRALTPAALAARTGPGDVLVSMLPAAEHPALLRLAADRGAHFACTSYTTPELAERAREAAARAGTVVLTEAGLDPGIDHLMAHDLVARAREAVGPSPATAVFTSWCGGVPADPGPFRYRFSWAPYGVLAALGAPARYVADGAEATAPRPWEATRTLTLAGEEFEAYPNRDSLPFVAQYGIPYYWHLDTFVRGTLRNSGWRAAWRQVFDTVAAGDAGAVRALAAELAARHPTTPADRDRVVLSVSLELRTRSGGSWRGSRLLDLTGDGAESAMARCVSLPVAYGVTRILAGALPAGLNRAAETPREAARWLAFLGAHGLAGARAETASTAAGAPA</sequence>
<dbReference type="PANTHER" id="PTHR11133">
    <property type="entry name" value="SACCHAROPINE DEHYDROGENASE"/>
    <property type="match status" value="1"/>
</dbReference>
<dbReference type="InterPro" id="IPR005097">
    <property type="entry name" value="Sacchrp_dh_NADP-bd"/>
</dbReference>
<dbReference type="InterPro" id="IPR036291">
    <property type="entry name" value="NAD(P)-bd_dom_sf"/>
</dbReference>
<keyword evidence="1" id="KW-0560">Oxidoreductase</keyword>
<name>A0ABT7GPE1_9ACTN</name>
<protein>
    <submittedName>
        <fullName evidence="4">Saccharopine dehydrogenase NADP-binding domain-containing protein</fullName>
    </submittedName>
</protein>
<evidence type="ECO:0000313" key="4">
    <source>
        <dbReference type="EMBL" id="MDK9495457.1"/>
    </source>
</evidence>
<accession>A0ABT7GPE1</accession>
<proteinExistence type="predicted"/>
<dbReference type="Pfam" id="PF03435">
    <property type="entry name" value="Sacchrp_dh_NADP"/>
    <property type="match status" value="1"/>
</dbReference>
<dbReference type="Gene3D" id="3.30.360.10">
    <property type="entry name" value="Dihydrodipicolinate Reductase, domain 2"/>
    <property type="match status" value="1"/>
</dbReference>
<dbReference type="EMBL" id="JASITI010000006">
    <property type="protein sequence ID" value="MDK9495457.1"/>
    <property type="molecule type" value="Genomic_DNA"/>
</dbReference>
<evidence type="ECO:0000256" key="1">
    <source>
        <dbReference type="ARBA" id="ARBA00023002"/>
    </source>
</evidence>
<dbReference type="SUPFAM" id="SSF51735">
    <property type="entry name" value="NAD(P)-binding Rossmann-fold domains"/>
    <property type="match status" value="1"/>
</dbReference>
<feature type="domain" description="Saccharopine dehydrogenase-like C-terminal" evidence="3">
    <location>
        <begin position="135"/>
        <end position="376"/>
    </location>
</feature>